<keyword evidence="3 4" id="KW-0539">Nucleus</keyword>
<evidence type="ECO:0000256" key="2">
    <source>
        <dbReference type="ARBA" id="ARBA00022491"/>
    </source>
</evidence>
<evidence type="ECO:0000256" key="1">
    <source>
        <dbReference type="ARBA" id="ARBA00004123"/>
    </source>
</evidence>
<comment type="caution">
    <text evidence="8">The sequence shown here is derived from an EMBL/GenBank/DDBJ whole genome shotgun (WGS) entry which is preliminary data.</text>
</comment>
<evidence type="ECO:0000256" key="4">
    <source>
        <dbReference type="PROSITE-ProRule" id="PRU00810"/>
    </source>
</evidence>
<keyword evidence="5" id="KW-0175">Coiled coil</keyword>
<evidence type="ECO:0000313" key="8">
    <source>
        <dbReference type="EMBL" id="KAF3535032.1"/>
    </source>
</evidence>
<feature type="compositionally biased region" description="Basic and acidic residues" evidence="6">
    <location>
        <begin position="74"/>
        <end position="145"/>
    </location>
</feature>
<evidence type="ECO:0000259" key="7">
    <source>
        <dbReference type="SMART" id="SM00761"/>
    </source>
</evidence>
<dbReference type="GO" id="GO:0003714">
    <property type="term" value="F:transcription corepressor activity"/>
    <property type="evidence" value="ECO:0007669"/>
    <property type="project" value="InterPro"/>
</dbReference>
<gene>
    <name evidence="8" type="ORF">F2Q69_00018836</name>
</gene>
<organism evidence="8 9">
    <name type="scientific">Brassica cretica</name>
    <name type="common">Mustard</name>
    <dbReference type="NCBI Taxonomy" id="69181"/>
    <lineage>
        <taxon>Eukaryota</taxon>
        <taxon>Viridiplantae</taxon>
        <taxon>Streptophyta</taxon>
        <taxon>Embryophyta</taxon>
        <taxon>Tracheophyta</taxon>
        <taxon>Spermatophyta</taxon>
        <taxon>Magnoliopsida</taxon>
        <taxon>eudicotyledons</taxon>
        <taxon>Gunneridae</taxon>
        <taxon>Pentapetalae</taxon>
        <taxon>rosids</taxon>
        <taxon>malvids</taxon>
        <taxon>Brassicales</taxon>
        <taxon>Brassicaceae</taxon>
        <taxon>Brassiceae</taxon>
        <taxon>Brassica</taxon>
    </lineage>
</organism>
<feature type="region of interest" description="Disordered" evidence="6">
    <location>
        <begin position="71"/>
        <end position="158"/>
    </location>
</feature>
<feature type="compositionally biased region" description="Acidic residues" evidence="6">
    <location>
        <begin position="805"/>
        <end position="820"/>
    </location>
</feature>
<proteinExistence type="predicted"/>
<dbReference type="EMBL" id="QGKX02001290">
    <property type="protein sequence ID" value="KAF3535032.1"/>
    <property type="molecule type" value="Genomic_DNA"/>
</dbReference>
<dbReference type="FunFam" id="1.20.1160.11:FF:000002">
    <property type="entry name" value="Paired amphipathic helix protein SIN3"/>
    <property type="match status" value="1"/>
</dbReference>
<dbReference type="GO" id="GO:0000122">
    <property type="term" value="P:negative regulation of transcription by RNA polymerase II"/>
    <property type="evidence" value="ECO:0007669"/>
    <property type="project" value="TreeGrafter"/>
</dbReference>
<dbReference type="InterPro" id="IPR013194">
    <property type="entry name" value="HDAC_interact_dom"/>
</dbReference>
<dbReference type="Proteomes" id="UP000712600">
    <property type="component" value="Unassembled WGS sequence"/>
</dbReference>
<dbReference type="AlphaFoldDB" id="A0A8S9Q5V5"/>
<dbReference type="InterPro" id="IPR039774">
    <property type="entry name" value="Sin3-like"/>
</dbReference>
<feature type="domain" description="Histone deacetylase interacting" evidence="7">
    <location>
        <begin position="305"/>
        <end position="404"/>
    </location>
</feature>
<evidence type="ECO:0000256" key="6">
    <source>
        <dbReference type="SAM" id="MobiDB-lite"/>
    </source>
</evidence>
<feature type="compositionally biased region" description="Polar residues" evidence="6">
    <location>
        <begin position="723"/>
        <end position="735"/>
    </location>
</feature>
<dbReference type="InterPro" id="IPR003822">
    <property type="entry name" value="PAH"/>
</dbReference>
<dbReference type="SUPFAM" id="SSF47762">
    <property type="entry name" value="PAH2 domain"/>
    <property type="match status" value="1"/>
</dbReference>
<sequence length="1028" mass="117106">MIHTGCDKYRGETAIAGNGSARQDHRLRRRRLGLEKWASHGSCPKFLLWFIYKTRKRQQDCKDGRWVDRRRRERAVGSRGDRDHSVDRSDLNDDKAVVKMHRDPRKRGDKENRERRSRDLDHGEAAQDNLHHFPEKRKSSRKTEEFDAYSGHASHSDKSKLKGMYNQAFVFCEKVKEKLCSQDDYQTFLKFLNLFSSGIIHRKKLQNLVSDLLGKFPDLLDEFNQFFERCESNDSFQHLAGVMSNITLLSTLLAESLSSDEHLSRLMKAEEKERDDKRDLEAAMEKERSKEKYMEKSIQELDLSECERCTPSYRLLPSDYPIPSVRHRQKSVAAVLNDHWVSVTSGSEDSFKHMRRNQYEESLFRCEDDRFELDMLLESVGSAAKSVEDLLNTIIEKKISFEGSFRVEDHFTALNLRCIERLYGDHGLDVTDLIRKNPAAALPVILTRLKQKQDEWTKCREDFNVVWKDVYAKNHYKSLDHRSFYFKQQDSKNLSAKALVADIKDLKEKSRKEDDVHLSISAGYRQPIVPHYEYEYTDRTIHEDLFKLVQFSCEEICSSKEQISKVLRLWNNFLELMLGVPPRDKGSDSVEDVAETKHHVTRGEANVSSDAVSLVSRQLKFAANGDEYGSSGISKHAGAGKDVDQASKDVATFSAVNPQKDRETGNGADKRSGGVDERVATSSASFPSGVENKNDNIDAIQRTQVGDIGRTIAIANGVKPDTSKASSNQDESGSPSKIEKEEGELSPIGDSEDNNYVVYEDRGLKSTAKPEHSVEAVGENDDDADDEDGDDASEGGEDASGTESVGDECSQDDNGVEEEGDHGKAESEGEAEGMESHLIEDSGLLPLSERVLLSVKPLSKHVTAADERKQDSRVFYGNDDFYVLFRLHRILYERISSAKTYCNRRNTKDSTSYARFMSALFSLLNGSAESSKFEDECRAIIGNQSYVLFTLEKLIYKLVKQLQAVVADDTDNKLLQLYEYEKSRKPDRVVDSVYYENARILLHEENIYRLECVRTLKQILIYLSIEEL</sequence>
<dbReference type="InterPro" id="IPR036600">
    <property type="entry name" value="PAH_sf"/>
</dbReference>
<reference evidence="8" key="1">
    <citation type="submission" date="2019-12" db="EMBL/GenBank/DDBJ databases">
        <title>Genome sequencing and annotation of Brassica cretica.</title>
        <authorList>
            <person name="Studholme D.J."/>
            <person name="Sarris P."/>
        </authorList>
    </citation>
    <scope>NUCLEOTIDE SEQUENCE</scope>
    <source>
        <strain evidence="8">PFS-109/04</strain>
        <tissue evidence="8">Leaf</tissue>
    </source>
</reference>
<dbReference type="InterPro" id="IPR031693">
    <property type="entry name" value="Sin3_C"/>
</dbReference>
<dbReference type="SMART" id="SM00761">
    <property type="entry name" value="HDAC_interact"/>
    <property type="match status" value="1"/>
</dbReference>
<evidence type="ECO:0000256" key="3">
    <source>
        <dbReference type="ARBA" id="ARBA00023242"/>
    </source>
</evidence>
<feature type="compositionally biased region" description="Basic and acidic residues" evidence="6">
    <location>
        <begin position="582"/>
        <end position="602"/>
    </location>
</feature>
<comment type="subcellular location">
    <subcellularLocation>
        <location evidence="1 4">Nucleus</location>
    </subcellularLocation>
</comment>
<feature type="compositionally biased region" description="Acidic residues" evidence="6">
    <location>
        <begin position="778"/>
        <end position="797"/>
    </location>
</feature>
<feature type="region of interest" description="Disordered" evidence="6">
    <location>
        <begin position="652"/>
        <end position="697"/>
    </location>
</feature>
<accession>A0A8S9Q5V5</accession>
<dbReference type="GO" id="GO:0000118">
    <property type="term" value="C:histone deacetylase complex"/>
    <property type="evidence" value="ECO:0007669"/>
    <property type="project" value="TreeGrafter"/>
</dbReference>
<evidence type="ECO:0000313" key="9">
    <source>
        <dbReference type="Proteomes" id="UP000712600"/>
    </source>
</evidence>
<dbReference type="GO" id="GO:0000785">
    <property type="term" value="C:chromatin"/>
    <property type="evidence" value="ECO:0007669"/>
    <property type="project" value="TreeGrafter"/>
</dbReference>
<feature type="compositionally biased region" description="Basic and acidic residues" evidence="6">
    <location>
        <begin position="759"/>
        <end position="774"/>
    </location>
</feature>
<dbReference type="Pfam" id="PF08295">
    <property type="entry name" value="Sin3_corepress"/>
    <property type="match status" value="1"/>
</dbReference>
<evidence type="ECO:0000256" key="5">
    <source>
        <dbReference type="SAM" id="Coils"/>
    </source>
</evidence>
<feature type="coiled-coil region" evidence="5">
    <location>
        <begin position="263"/>
        <end position="290"/>
    </location>
</feature>
<dbReference type="PANTHER" id="PTHR12346">
    <property type="entry name" value="SIN3B-RELATED"/>
    <property type="match status" value="1"/>
</dbReference>
<dbReference type="PANTHER" id="PTHR12346:SF8">
    <property type="entry name" value="PAIRED AMPHIPATHIC HELIX PROTEIN SIN3-LIKE 2"/>
    <property type="match status" value="1"/>
</dbReference>
<feature type="region of interest" description="Disordered" evidence="6">
    <location>
        <begin position="716"/>
        <end position="835"/>
    </location>
</feature>
<keyword evidence="2" id="KW-0678">Repressor</keyword>
<dbReference type="PROSITE" id="PS51477">
    <property type="entry name" value="PAH"/>
    <property type="match status" value="1"/>
</dbReference>
<protein>
    <recommendedName>
        <fullName evidence="7">Histone deacetylase interacting domain-containing protein</fullName>
    </recommendedName>
</protein>
<dbReference type="Pfam" id="PF02671">
    <property type="entry name" value="PAH"/>
    <property type="match status" value="1"/>
</dbReference>
<dbReference type="Gene3D" id="1.20.1160.11">
    <property type="entry name" value="Paired amphipathic helix"/>
    <property type="match status" value="1"/>
</dbReference>
<dbReference type="Pfam" id="PF16879">
    <property type="entry name" value="Sin3a_C"/>
    <property type="match status" value="1"/>
</dbReference>
<feature type="compositionally biased region" description="Basic and acidic residues" evidence="6">
    <location>
        <begin position="659"/>
        <end position="679"/>
    </location>
</feature>
<name>A0A8S9Q5V5_BRACR</name>
<feature type="region of interest" description="Disordered" evidence="6">
    <location>
        <begin position="581"/>
        <end position="607"/>
    </location>
</feature>